<evidence type="ECO:0000256" key="10">
    <source>
        <dbReference type="ARBA" id="ARBA00023303"/>
    </source>
</evidence>
<keyword evidence="3 11" id="KW-0812">Transmembrane</keyword>
<keyword evidence="9" id="KW-1071">Ligand-gated ion channel</keyword>
<evidence type="ECO:0000256" key="7">
    <source>
        <dbReference type="ARBA" id="ARBA00023170"/>
    </source>
</evidence>
<keyword evidence="14" id="KW-1185">Reference proteome</keyword>
<dbReference type="Pfam" id="PF00060">
    <property type="entry name" value="Lig_chan"/>
    <property type="match status" value="1"/>
</dbReference>
<keyword evidence="8" id="KW-0325">Glycoprotein</keyword>
<evidence type="ECO:0000256" key="9">
    <source>
        <dbReference type="ARBA" id="ARBA00023286"/>
    </source>
</evidence>
<dbReference type="GO" id="GO:0015276">
    <property type="term" value="F:ligand-gated monoatomic ion channel activity"/>
    <property type="evidence" value="ECO:0007669"/>
    <property type="project" value="InterPro"/>
</dbReference>
<comment type="subcellular location">
    <subcellularLocation>
        <location evidence="1">Membrane</location>
        <topology evidence="1">Multi-pass membrane protein</topology>
    </subcellularLocation>
</comment>
<evidence type="ECO:0000256" key="2">
    <source>
        <dbReference type="ARBA" id="ARBA00022448"/>
    </source>
</evidence>
<keyword evidence="6 11" id="KW-0472">Membrane</keyword>
<name>A0A8S0RZP5_OLEEU</name>
<keyword evidence="10" id="KW-0407">Ion channel</keyword>
<evidence type="ECO:0000313" key="13">
    <source>
        <dbReference type="EMBL" id="CAA2985042.1"/>
    </source>
</evidence>
<evidence type="ECO:0000256" key="5">
    <source>
        <dbReference type="ARBA" id="ARBA00023065"/>
    </source>
</evidence>
<dbReference type="OrthoDB" id="5984008at2759"/>
<evidence type="ECO:0000256" key="3">
    <source>
        <dbReference type="ARBA" id="ARBA00022692"/>
    </source>
</evidence>
<dbReference type="GO" id="GO:0016020">
    <property type="term" value="C:membrane"/>
    <property type="evidence" value="ECO:0007669"/>
    <property type="project" value="UniProtKB-SubCell"/>
</dbReference>
<comment type="caution">
    <text evidence="13">The sequence shown here is derived from an EMBL/GenBank/DDBJ whole genome shotgun (WGS) entry which is preliminary data.</text>
</comment>
<evidence type="ECO:0000256" key="6">
    <source>
        <dbReference type="ARBA" id="ARBA00023136"/>
    </source>
</evidence>
<feature type="domain" description="Ionotropic glutamate receptor C-terminal" evidence="12">
    <location>
        <begin position="61"/>
        <end position="152"/>
    </location>
</feature>
<dbReference type="Proteomes" id="UP000594638">
    <property type="component" value="Unassembled WGS sequence"/>
</dbReference>
<organism evidence="13 14">
    <name type="scientific">Olea europaea subsp. europaea</name>
    <dbReference type="NCBI Taxonomy" id="158383"/>
    <lineage>
        <taxon>Eukaryota</taxon>
        <taxon>Viridiplantae</taxon>
        <taxon>Streptophyta</taxon>
        <taxon>Embryophyta</taxon>
        <taxon>Tracheophyta</taxon>
        <taxon>Spermatophyta</taxon>
        <taxon>Magnoliopsida</taxon>
        <taxon>eudicotyledons</taxon>
        <taxon>Gunneridae</taxon>
        <taxon>Pentapetalae</taxon>
        <taxon>asterids</taxon>
        <taxon>lamiids</taxon>
        <taxon>Lamiales</taxon>
        <taxon>Oleaceae</taxon>
        <taxon>Oleeae</taxon>
        <taxon>Olea</taxon>
    </lineage>
</organism>
<dbReference type="Gene3D" id="1.10.287.70">
    <property type="match status" value="1"/>
</dbReference>
<evidence type="ECO:0000256" key="4">
    <source>
        <dbReference type="ARBA" id="ARBA00022989"/>
    </source>
</evidence>
<evidence type="ECO:0000256" key="11">
    <source>
        <dbReference type="SAM" id="Phobius"/>
    </source>
</evidence>
<gene>
    <name evidence="13" type="ORF">OLEA9_A017120</name>
</gene>
<dbReference type="PANTHER" id="PTHR18966">
    <property type="entry name" value="IONOTROPIC GLUTAMATE RECEPTOR"/>
    <property type="match status" value="1"/>
</dbReference>
<keyword evidence="4 11" id="KW-1133">Transmembrane helix</keyword>
<feature type="transmembrane region" description="Helical" evidence="11">
    <location>
        <begin position="59"/>
        <end position="77"/>
    </location>
</feature>
<evidence type="ECO:0000256" key="1">
    <source>
        <dbReference type="ARBA" id="ARBA00004141"/>
    </source>
</evidence>
<keyword evidence="5" id="KW-0406">Ion transport</keyword>
<protein>
    <submittedName>
        <fullName evidence="13">Glutamate receptor -like isoform X1</fullName>
    </submittedName>
</protein>
<evidence type="ECO:0000256" key="8">
    <source>
        <dbReference type="ARBA" id="ARBA00023180"/>
    </source>
</evidence>
<dbReference type="InterPro" id="IPR015683">
    <property type="entry name" value="Ionotropic_Glu_rcpt"/>
</dbReference>
<evidence type="ECO:0000259" key="12">
    <source>
        <dbReference type="Pfam" id="PF00060"/>
    </source>
</evidence>
<keyword evidence="2" id="KW-0813">Transport</keyword>
<dbReference type="Gramene" id="OE9A017120T1">
    <property type="protein sequence ID" value="OE9A017120C1"/>
    <property type="gene ID" value="OE9A017120"/>
</dbReference>
<reference evidence="13 14" key="1">
    <citation type="submission" date="2019-12" db="EMBL/GenBank/DDBJ databases">
        <authorList>
            <person name="Alioto T."/>
            <person name="Alioto T."/>
            <person name="Gomez Garrido J."/>
        </authorList>
    </citation>
    <scope>NUCLEOTIDE SEQUENCE [LARGE SCALE GENOMIC DNA]</scope>
</reference>
<dbReference type="EMBL" id="CACTIH010003788">
    <property type="protein sequence ID" value="CAA2985042.1"/>
    <property type="molecule type" value="Genomic_DNA"/>
</dbReference>
<keyword evidence="7 13" id="KW-0675">Receptor</keyword>
<dbReference type="AlphaFoldDB" id="A0A8S0RZP5"/>
<feature type="transmembrane region" description="Helical" evidence="11">
    <location>
        <begin position="89"/>
        <end position="113"/>
    </location>
</feature>
<dbReference type="InterPro" id="IPR001320">
    <property type="entry name" value="Iontro_rcpt_C"/>
</dbReference>
<sequence>MYDLEGHKTSFSGFSIALFEGAVKLLPYHLPYILIPFVGTYDEMVVAVYNKNPEFPGPFPQRIGSMIWFSFTLLPFAKKEYIESKISQLVLALWLFVIVVVTESYTAVLSFMMTVPMLQPSIPEVDYLQKTNATVGCNGQGFIVTYLVNTLKFRQENIKKINCISQYAEDFEKGHIAAAFFISPHAKVFLAENSKRYIMAKPVC</sequence>
<evidence type="ECO:0000313" key="14">
    <source>
        <dbReference type="Proteomes" id="UP000594638"/>
    </source>
</evidence>
<proteinExistence type="predicted"/>
<accession>A0A8S0RZP5</accession>